<sequence>MKSRARVFSTVVTAIVTAACLCAPAGASSMPLTDTSARVASFTSTSEGDPSGIHTTRPSVLGEADEGGNLQVSITSITPTVLDDTSTLTVSGTLTNLSGAQATSSTVLRLFMSVHSAVAAPDLSAYFSGHTDAGIPVAERTIDRQLGPRQKVGFTLSVPAEELPLDDSFEWGPRGICVQALATTDEGDIDGEDRSVVVWDSYYERQQTPISVLVPFTSTQAFGSTEQWKALSELARTPGVTLAVDPEALTSFVRTGILDADGRLRSPTTTADQAQSAGTSAQPQSTAPTSQSQSTARSDSDSASPAQSGKSSQPEGTQSGSANGTAADAGSQSGDQPQSGSAGPAEMTPFPHWPSPRYPTPSWWHSPATSAFVSRALDTLVGSGGQVVALPSMDADPARLQELGDERLTELARESMSVFGTLSTPEQVVNQAGQADSTTSRTGSAQSVSVIGSVLWPRSSTFGLSMLPESTGRTIIAPAGEVAPPEDASFTSVTRVEVDADDGHTHTEGASDSTRTVLTSTRELTELLAWDAPTDSDELDARQAAQAMGALITRQLPNIARPQLVTVARNTAVNSELVSRIRSLTQSDWMAPRSFAEIATSEPTDTEREDVHPTPEVPDHWEHTLHTLNEVRAQVAALATALDEPHQLTSVVNMAMLNAVSAGHDDDHAIEAAKNLQGAISELYSLVHAEPSATINVINKTAAFPVRVTNKLPWTITVTATLKPDDARLRATPSAAQPLEANSTGNVEVPVQAIGSGNIDVTYIVATPRGTILDSSQSVMVRLRAQWEDIGTWSIAGLVAVAFCVGLIRNVRSQWRSRDPLVSSRRKHTHSDDGDTP</sequence>
<dbReference type="RefSeq" id="WP_092648035.1">
    <property type="nucleotide sequence ID" value="NZ_LT629792.1"/>
</dbReference>
<dbReference type="EMBL" id="LT629792">
    <property type="protein sequence ID" value="SDT85348.1"/>
    <property type="molecule type" value="Genomic_DNA"/>
</dbReference>
<dbReference type="Proteomes" id="UP000198976">
    <property type="component" value="Chromosome I"/>
</dbReference>
<feature type="signal peptide" evidence="3">
    <location>
        <begin position="1"/>
        <end position="27"/>
    </location>
</feature>
<dbReference type="InterPro" id="IPR046112">
    <property type="entry name" value="DUF6049"/>
</dbReference>
<evidence type="ECO:0000256" key="2">
    <source>
        <dbReference type="SAM" id="Phobius"/>
    </source>
</evidence>
<evidence type="ECO:0000313" key="5">
    <source>
        <dbReference type="EMBL" id="SDU10156.1"/>
    </source>
</evidence>
<evidence type="ECO:0000313" key="4">
    <source>
        <dbReference type="EMBL" id="SDT85348.1"/>
    </source>
</evidence>
<feature type="region of interest" description="Disordered" evidence="1">
    <location>
        <begin position="818"/>
        <end position="837"/>
    </location>
</feature>
<proteinExistence type="predicted"/>
<name>A0ABY0V4H6_9ACTO</name>
<feature type="compositionally biased region" description="Low complexity" evidence="1">
    <location>
        <begin position="328"/>
        <end position="344"/>
    </location>
</feature>
<organism evidence="4 6">
    <name type="scientific">Schaalia radingae</name>
    <dbReference type="NCBI Taxonomy" id="131110"/>
    <lineage>
        <taxon>Bacteria</taxon>
        <taxon>Bacillati</taxon>
        <taxon>Actinomycetota</taxon>
        <taxon>Actinomycetes</taxon>
        <taxon>Actinomycetales</taxon>
        <taxon>Actinomycetaceae</taxon>
        <taxon>Schaalia</taxon>
    </lineage>
</organism>
<dbReference type="EMBL" id="LT629792">
    <property type="protein sequence ID" value="SDU10156.1"/>
    <property type="molecule type" value="Genomic_DNA"/>
</dbReference>
<evidence type="ECO:0000256" key="1">
    <source>
        <dbReference type="SAM" id="MobiDB-lite"/>
    </source>
</evidence>
<feature type="compositionally biased region" description="Low complexity" evidence="1">
    <location>
        <begin position="279"/>
        <end position="296"/>
    </location>
</feature>
<reference evidence="4 6" key="1">
    <citation type="submission" date="2016-10" db="EMBL/GenBank/DDBJ databases">
        <authorList>
            <person name="Varghese N."/>
            <person name="Submissions S."/>
        </authorList>
    </citation>
    <scope>NUCLEOTIDE SEQUENCE [LARGE SCALE GENOMIC DNA]</scope>
    <source>
        <strain evidence="4 6">DSM 9169</strain>
    </source>
</reference>
<feature type="region of interest" description="Disordered" evidence="1">
    <location>
        <begin position="262"/>
        <end position="354"/>
    </location>
</feature>
<feature type="transmembrane region" description="Helical" evidence="2">
    <location>
        <begin position="790"/>
        <end position="808"/>
    </location>
</feature>
<accession>A0ABY0V4H6</accession>
<keyword evidence="6" id="KW-1185">Reference proteome</keyword>
<gene>
    <name evidence="4" type="ORF">SAMN04489714_0010</name>
    <name evidence="5" type="ORF">SAMN04489714_2168</name>
</gene>
<keyword evidence="2" id="KW-0472">Membrane</keyword>
<dbReference type="PROSITE" id="PS51257">
    <property type="entry name" value="PROKAR_LIPOPROTEIN"/>
    <property type="match status" value="1"/>
</dbReference>
<feature type="compositionally biased region" description="Polar residues" evidence="1">
    <location>
        <begin position="301"/>
        <end position="324"/>
    </location>
</feature>
<feature type="chain" id="PRO_5045034090" description="Secreted protein" evidence="3">
    <location>
        <begin position="28"/>
        <end position="837"/>
    </location>
</feature>
<keyword evidence="2" id="KW-0812">Transmembrane</keyword>
<feature type="compositionally biased region" description="Polar residues" evidence="1">
    <location>
        <begin position="41"/>
        <end position="58"/>
    </location>
</feature>
<keyword evidence="2" id="KW-1133">Transmembrane helix</keyword>
<protein>
    <recommendedName>
        <fullName evidence="7">Secreted protein</fullName>
    </recommendedName>
</protein>
<evidence type="ECO:0008006" key="7">
    <source>
        <dbReference type="Google" id="ProtNLM"/>
    </source>
</evidence>
<feature type="region of interest" description="Disordered" evidence="1">
    <location>
        <begin position="41"/>
        <end position="65"/>
    </location>
</feature>
<dbReference type="Pfam" id="PF19516">
    <property type="entry name" value="DUF6049"/>
    <property type="match status" value="1"/>
</dbReference>
<keyword evidence="3" id="KW-0732">Signal</keyword>
<feature type="compositionally biased region" description="Polar residues" evidence="1">
    <location>
        <begin position="266"/>
        <end position="278"/>
    </location>
</feature>
<evidence type="ECO:0000313" key="6">
    <source>
        <dbReference type="Proteomes" id="UP000198976"/>
    </source>
</evidence>
<evidence type="ECO:0000256" key="3">
    <source>
        <dbReference type="SAM" id="SignalP"/>
    </source>
</evidence>